<dbReference type="Pfam" id="PF04321">
    <property type="entry name" value="RmlD_sub_bind"/>
    <property type="match status" value="1"/>
</dbReference>
<dbReference type="EMBL" id="CAADHB010000054">
    <property type="protein sequence ID" value="VFK79558.1"/>
    <property type="molecule type" value="Genomic_DNA"/>
</dbReference>
<dbReference type="InterPro" id="IPR029903">
    <property type="entry name" value="RmlD-like-bd"/>
</dbReference>
<dbReference type="Gene3D" id="3.40.50.720">
    <property type="entry name" value="NAD(P)-binding Rossmann-like Domain"/>
    <property type="match status" value="1"/>
</dbReference>
<reference evidence="2" key="1">
    <citation type="submission" date="2019-02" db="EMBL/GenBank/DDBJ databases">
        <authorList>
            <person name="Gruber-Vodicka R. H."/>
            <person name="Seah K. B. B."/>
        </authorList>
    </citation>
    <scope>NUCLEOTIDE SEQUENCE</scope>
    <source>
        <strain evidence="2">BECK_S127</strain>
    </source>
</reference>
<dbReference type="SUPFAM" id="SSF51735">
    <property type="entry name" value="NAD(P)-binding Rossmann-fold domains"/>
    <property type="match status" value="1"/>
</dbReference>
<dbReference type="InterPro" id="IPR036291">
    <property type="entry name" value="NAD(P)-bd_dom_sf"/>
</dbReference>
<accession>A0A451BMR5</accession>
<dbReference type="PANTHER" id="PTHR43242">
    <property type="entry name" value="NAD(P)-BINDING ROSSMANN-FOLD SUPERFAMILY PROTEIN"/>
    <property type="match status" value="1"/>
</dbReference>
<organism evidence="2">
    <name type="scientific">Candidatus Kentrum sp. SD</name>
    <dbReference type="NCBI Taxonomy" id="2126332"/>
    <lineage>
        <taxon>Bacteria</taxon>
        <taxon>Pseudomonadati</taxon>
        <taxon>Pseudomonadota</taxon>
        <taxon>Gammaproteobacteria</taxon>
        <taxon>Candidatus Kentrum</taxon>
    </lineage>
</organism>
<feature type="domain" description="RmlD-like substrate binding" evidence="1">
    <location>
        <begin position="6"/>
        <end position="235"/>
    </location>
</feature>
<name>A0A451BMR5_9GAMM</name>
<dbReference type="AlphaFoldDB" id="A0A451BMR5"/>
<dbReference type="PANTHER" id="PTHR43242:SF1">
    <property type="entry name" value="NAD(P)-BINDING ROSSMANN-FOLD SUPERFAMILY PROTEIN"/>
    <property type="match status" value="1"/>
</dbReference>
<evidence type="ECO:0000313" key="2">
    <source>
        <dbReference type="EMBL" id="VFK79558.1"/>
    </source>
</evidence>
<proteinExistence type="predicted"/>
<evidence type="ECO:0000259" key="1">
    <source>
        <dbReference type="Pfam" id="PF04321"/>
    </source>
</evidence>
<sequence length="291" mass="32695">MAVKYFVIGGRGYIGAELFSSIPDGVIGLRTASSDSPGFLRLRLETPQDFADLPITDGDVVFLTAAISDPDICAREHDQAWVVNVTGSSAFIASVVARGARVIFFSSDTVYGERVGEFDERSVCNPAGEYAVMKREVERRFAGNPSFKAIRLSYVFSREDKFACYITGCVQRNEEAELFHPFFRAIVHRDDVVAGALALAECWHEIPEQFINFGGPQVLSRVEFAECLREVHFHDLRFKVTEPDANFFRNRPRIIAMKSLVFAKLLGRPPRSLCEAVRLEFAKRSNIERLL</sequence>
<gene>
    <name evidence="2" type="ORF">BECKSD772D_GA0070982_105415</name>
</gene>
<protein>
    <submittedName>
        <fullName evidence="2">dTDP-4-dehydrorhamnose reductase</fullName>
    </submittedName>
</protein>